<dbReference type="SUPFAM" id="SSF53335">
    <property type="entry name" value="S-adenosyl-L-methionine-dependent methyltransferases"/>
    <property type="match status" value="1"/>
</dbReference>
<dbReference type="InterPro" id="IPR025714">
    <property type="entry name" value="Methyltranfer_dom"/>
</dbReference>
<dbReference type="Proteomes" id="UP000559987">
    <property type="component" value="Unassembled WGS sequence"/>
</dbReference>
<dbReference type="CDD" id="cd02440">
    <property type="entry name" value="AdoMet_MTases"/>
    <property type="match status" value="1"/>
</dbReference>
<dbReference type="PANTHER" id="PTHR13369:SF0">
    <property type="entry name" value="GLUTATHIONE S-TRANSFERASE C-TERMINAL DOMAIN-CONTAINING PROTEIN"/>
    <property type="match status" value="1"/>
</dbReference>
<proteinExistence type="predicted"/>
<dbReference type="AlphaFoldDB" id="A0A839UM44"/>
<keyword evidence="3" id="KW-1185">Reference proteome</keyword>
<gene>
    <name evidence="2" type="ORF">FHS30_000795</name>
</gene>
<name>A0A839UM44_9GAMM</name>
<dbReference type="Gene3D" id="3.40.50.150">
    <property type="entry name" value="Vaccinia Virus protein VP39"/>
    <property type="match status" value="1"/>
</dbReference>
<dbReference type="EMBL" id="JACHXZ010000001">
    <property type="protein sequence ID" value="MBB3167619.1"/>
    <property type="molecule type" value="Genomic_DNA"/>
</dbReference>
<dbReference type="InterPro" id="IPR029063">
    <property type="entry name" value="SAM-dependent_MTases_sf"/>
</dbReference>
<organism evidence="2 3">
    <name type="scientific">Simiduia aestuariiviva</name>
    <dbReference type="NCBI Taxonomy" id="1510459"/>
    <lineage>
        <taxon>Bacteria</taxon>
        <taxon>Pseudomonadati</taxon>
        <taxon>Pseudomonadota</taxon>
        <taxon>Gammaproteobacteria</taxon>
        <taxon>Cellvibrionales</taxon>
        <taxon>Cellvibrionaceae</taxon>
        <taxon>Simiduia</taxon>
    </lineage>
</organism>
<reference evidence="2 3" key="1">
    <citation type="submission" date="2020-08" db="EMBL/GenBank/DDBJ databases">
        <title>Genomic Encyclopedia of Type Strains, Phase III (KMG-III): the genomes of soil and plant-associated and newly described type strains.</title>
        <authorList>
            <person name="Whitman W."/>
        </authorList>
    </citation>
    <scope>NUCLEOTIDE SEQUENCE [LARGE SCALE GENOMIC DNA]</scope>
    <source>
        <strain evidence="2 3">CECT 8571</strain>
    </source>
</reference>
<evidence type="ECO:0000313" key="3">
    <source>
        <dbReference type="Proteomes" id="UP000559987"/>
    </source>
</evidence>
<dbReference type="Pfam" id="PF13679">
    <property type="entry name" value="Methyltransf_32"/>
    <property type="match status" value="1"/>
</dbReference>
<comment type="caution">
    <text evidence="2">The sequence shown here is derived from an EMBL/GenBank/DDBJ whole genome shotgun (WGS) entry which is preliminary data.</text>
</comment>
<protein>
    <recommendedName>
        <fullName evidence="1">Methyltransferase domain-containing protein</fullName>
    </recommendedName>
</protein>
<accession>A0A839UM44</accession>
<sequence>MIPSHFERLDALLVQHRPWWQFRPFHCRDYPWAVPSLTAWLEQLQDDELWALDADPVALAEALSPWVDSRRVQDLIAQYRGTDSAAACPDERLGQGVPGRKWSQIHAFADSIGGNPGAVLEWCAGKGHLGRLLASRGAVSVCSLEWQSQLCEQGARSAQAAGVAQHFRRADVMRLTPEVFAGADTAVALHACGDLHRQLLTLWAQRPTPSLALAPCCYHLQADDRYTPLSQRGRSSALVLQRGDLSQALQETVTTGARGVRLRNRELHWRMAFDEVQRSLRQCDEYLPLPTIPKLLLSGSFVDFVQWALARKQLAFSCALDLPAFDAQGAERARRVRRMELVAKLFRRPLELWLVLDRACYLLEAGAQVSVTAFCHYGLTPRNLLIQAQTQRSELTVNGDV</sequence>
<feature type="domain" description="Methyltransferase" evidence="1">
    <location>
        <begin position="115"/>
        <end position="220"/>
    </location>
</feature>
<dbReference type="PANTHER" id="PTHR13369">
    <property type="match status" value="1"/>
</dbReference>
<dbReference type="RefSeq" id="WP_183908494.1">
    <property type="nucleotide sequence ID" value="NZ_JACHXZ010000001.1"/>
</dbReference>
<evidence type="ECO:0000259" key="1">
    <source>
        <dbReference type="Pfam" id="PF13679"/>
    </source>
</evidence>
<evidence type="ECO:0000313" key="2">
    <source>
        <dbReference type="EMBL" id="MBB3167619.1"/>
    </source>
</evidence>